<dbReference type="Pfam" id="PF01497">
    <property type="entry name" value="Peripla_BP_2"/>
    <property type="match status" value="1"/>
</dbReference>
<organism evidence="2 3">
    <name type="scientific">Pseudochelatococcus contaminans</name>
    <dbReference type="NCBI Taxonomy" id="1538103"/>
    <lineage>
        <taxon>Bacteria</taxon>
        <taxon>Pseudomonadati</taxon>
        <taxon>Pseudomonadota</taxon>
        <taxon>Alphaproteobacteria</taxon>
        <taxon>Hyphomicrobiales</taxon>
        <taxon>Chelatococcaceae</taxon>
        <taxon>Pseudochelatococcus</taxon>
    </lineage>
</organism>
<reference evidence="2 3" key="1">
    <citation type="submission" date="2020-08" db="EMBL/GenBank/DDBJ databases">
        <title>Genomic Encyclopedia of Type Strains, Phase IV (KMG-IV): sequencing the most valuable type-strain genomes for metagenomic binning, comparative biology and taxonomic classification.</title>
        <authorList>
            <person name="Goeker M."/>
        </authorList>
    </citation>
    <scope>NUCLEOTIDE SEQUENCE [LARGE SCALE GENOMIC DNA]</scope>
    <source>
        <strain evidence="2 3">DSM 28760</strain>
    </source>
</reference>
<dbReference type="InterPro" id="IPR002491">
    <property type="entry name" value="ABC_transptr_periplasmic_BD"/>
</dbReference>
<dbReference type="Gene3D" id="3.40.50.1980">
    <property type="entry name" value="Nitrogenase molybdenum iron protein domain"/>
    <property type="match status" value="2"/>
</dbReference>
<dbReference type="Proteomes" id="UP000537592">
    <property type="component" value="Unassembled WGS sequence"/>
</dbReference>
<dbReference type="PANTHER" id="PTHR30535:SF34">
    <property type="entry name" value="MOLYBDATE-BINDING PROTEIN MOLA"/>
    <property type="match status" value="1"/>
</dbReference>
<evidence type="ECO:0000259" key="1">
    <source>
        <dbReference type="PROSITE" id="PS50983"/>
    </source>
</evidence>
<dbReference type="GO" id="GO:0071281">
    <property type="term" value="P:cellular response to iron ion"/>
    <property type="evidence" value="ECO:0007669"/>
    <property type="project" value="TreeGrafter"/>
</dbReference>
<dbReference type="InterPro" id="IPR050902">
    <property type="entry name" value="ABC_Transporter_SBP"/>
</dbReference>
<dbReference type="RefSeq" id="WP_183753560.1">
    <property type="nucleotide sequence ID" value="NZ_JACICC010000006.1"/>
</dbReference>
<accession>A0A7W6EHZ4</accession>
<feature type="domain" description="Fe/B12 periplasmic-binding" evidence="1">
    <location>
        <begin position="62"/>
        <end position="310"/>
    </location>
</feature>
<dbReference type="SUPFAM" id="SSF53807">
    <property type="entry name" value="Helical backbone' metal receptor"/>
    <property type="match status" value="1"/>
</dbReference>
<evidence type="ECO:0000313" key="3">
    <source>
        <dbReference type="Proteomes" id="UP000537592"/>
    </source>
</evidence>
<protein>
    <submittedName>
        <fullName evidence="2">Iron complex transport system substrate-binding protein</fullName>
    </submittedName>
</protein>
<gene>
    <name evidence="2" type="ORF">FHS81_002629</name>
</gene>
<keyword evidence="3" id="KW-1185">Reference proteome</keyword>
<dbReference type="PROSITE" id="PS50983">
    <property type="entry name" value="FE_B12_PBP"/>
    <property type="match status" value="1"/>
</dbReference>
<dbReference type="AlphaFoldDB" id="A0A7W6EHZ4"/>
<evidence type="ECO:0000313" key="2">
    <source>
        <dbReference type="EMBL" id="MBB3810528.1"/>
    </source>
</evidence>
<proteinExistence type="predicted"/>
<dbReference type="PANTHER" id="PTHR30535">
    <property type="entry name" value="VITAMIN B12-BINDING PROTEIN"/>
    <property type="match status" value="1"/>
</dbReference>
<dbReference type="EMBL" id="JACICC010000006">
    <property type="protein sequence ID" value="MBB3810528.1"/>
    <property type="molecule type" value="Genomic_DNA"/>
</dbReference>
<name>A0A7W6EHZ4_9HYPH</name>
<comment type="caution">
    <text evidence="2">The sequence shown here is derived from an EMBL/GenBank/DDBJ whole genome shotgun (WGS) entry which is preliminary data.</text>
</comment>
<sequence length="310" mass="32691">MLERLRIGWRHLIGGNPLEVKNSVGHAGRSSFAAACAGSLVLASVLAMPAVAVAKDGAAPSRVVSTNVCTDQYAMLIAGEGQLLSVSHLASDPHASVMVEAAKAYKINHGRAEEIFLMQPDLVLAGTYTARATVELLRRLGFRVELFEPVKDFSDVREQMVRIGKLLGREERAAELVAHLDTGLAAADGVASGKTAVAWSANSYAAGTGTFTDAAMQAAGLTNPLAEQGIRGGGRVPLEVLLTVKPDLVITGATPYDAPARAQDNLRHPAFHDAFGVERQVGIPDAYWTCGTPFTLEAIRILRDAAGATQ</sequence>